<dbReference type="InterPro" id="IPR029063">
    <property type="entry name" value="SAM-dependent_MTases_sf"/>
</dbReference>
<dbReference type="InterPro" id="IPR025789">
    <property type="entry name" value="DOT1_dom"/>
</dbReference>
<dbReference type="SUPFAM" id="SSF53335">
    <property type="entry name" value="S-adenosyl-L-methionine-dependent methyltransferases"/>
    <property type="match status" value="1"/>
</dbReference>
<evidence type="ECO:0000256" key="7">
    <source>
        <dbReference type="ARBA" id="ARBA00022853"/>
    </source>
</evidence>
<keyword evidence="4 11" id="KW-0489">Methyltransferase</keyword>
<evidence type="ECO:0000256" key="9">
    <source>
        <dbReference type="ARBA" id="ARBA00029821"/>
    </source>
</evidence>
<organism evidence="14 15">
    <name type="scientific">Westerdykella ornata</name>
    <dbReference type="NCBI Taxonomy" id="318751"/>
    <lineage>
        <taxon>Eukaryota</taxon>
        <taxon>Fungi</taxon>
        <taxon>Dikarya</taxon>
        <taxon>Ascomycota</taxon>
        <taxon>Pezizomycotina</taxon>
        <taxon>Dothideomycetes</taxon>
        <taxon>Pleosporomycetidae</taxon>
        <taxon>Pleosporales</taxon>
        <taxon>Sporormiaceae</taxon>
        <taxon>Westerdykella</taxon>
    </lineage>
</organism>
<dbReference type="RefSeq" id="XP_033653857.1">
    <property type="nucleotide sequence ID" value="XM_033796380.1"/>
</dbReference>
<evidence type="ECO:0000256" key="5">
    <source>
        <dbReference type="ARBA" id="ARBA00022679"/>
    </source>
</evidence>
<accession>A0A6A6JK21</accession>
<keyword evidence="8 11" id="KW-0539">Nucleus</keyword>
<comment type="subcellular location">
    <subcellularLocation>
        <location evidence="1 11">Nucleus</location>
    </subcellularLocation>
</comment>
<dbReference type="PANTHER" id="PTHR21451">
    <property type="entry name" value="HISTONE H3 METHYLTRANSFERASE"/>
    <property type="match status" value="1"/>
</dbReference>
<feature type="compositionally biased region" description="Polar residues" evidence="12">
    <location>
        <begin position="58"/>
        <end position="78"/>
    </location>
</feature>
<proteinExistence type="inferred from homology"/>
<evidence type="ECO:0000256" key="2">
    <source>
        <dbReference type="ARBA" id="ARBA00012190"/>
    </source>
</evidence>
<dbReference type="Gene3D" id="3.40.50.150">
    <property type="entry name" value="Vaccinia Virus protein VP39"/>
    <property type="match status" value="1"/>
</dbReference>
<gene>
    <name evidence="14" type="ORF">EI97DRAFT_397975</name>
</gene>
<evidence type="ECO:0000256" key="11">
    <source>
        <dbReference type="RuleBase" id="RU271113"/>
    </source>
</evidence>
<dbReference type="Pfam" id="PF08123">
    <property type="entry name" value="DOT1"/>
    <property type="match status" value="1"/>
</dbReference>
<sequence length="529" mass="58476">MFGATASKPKIRTRTVLVPVQKQPLAGPSTVAPNGSPRITPSNALRKASGTPPAHARSLTSARSNSKLRAGSESQSTDPPQQRRKPRLQQRKRKVTPSTPQWGTSDDEPSDDGDDDKLGSGLRKRQKTSSSIEPARVNRCLEPDLKRRIRHFDISDRQEGSPVAEGPTEETEGKVEKLRHGMDLSTGDWAKDFKPAFPDNENLVVELQYPSPSLPEKFATVVPRDTSNYNPLDDIYFSIEEILAHYLPAHIAVPLQSETTGTVRLLKRAVFKQSPQDFQSALSSFNTLIRQHLQDGSIQETLNAMHAIPLSLIQRILAQVYLRTVSPYAHLLRRVESKQTTYGELLPPFIHTIFAKTHLSSTSIFVDLGSGVGNVVLQSALQTGAESWGIEILERPARFALDQAAELRARAKRWNLALGEMHLLHGSFLESPEIDKVLQRADVVLVNNKVFDNETNTILLNKFLDLKLGACVVSLESFCGGAGGGGVGQGGRNENAIASLFEEERFESGTSRVNWTDESVEWFLARKVR</sequence>
<comment type="similarity">
    <text evidence="11">Belongs to the class I-like SAM-binding methyltransferase superfamily. DOT1 family.</text>
</comment>
<feature type="region of interest" description="Disordered" evidence="12">
    <location>
        <begin position="151"/>
        <end position="175"/>
    </location>
</feature>
<dbReference type="EMBL" id="ML986493">
    <property type="protein sequence ID" value="KAF2276318.1"/>
    <property type="molecule type" value="Genomic_DNA"/>
</dbReference>
<keyword evidence="7 11" id="KW-0156">Chromatin regulator</keyword>
<evidence type="ECO:0000313" key="14">
    <source>
        <dbReference type="EMBL" id="KAF2276318.1"/>
    </source>
</evidence>
<evidence type="ECO:0000313" key="15">
    <source>
        <dbReference type="Proteomes" id="UP000800097"/>
    </source>
</evidence>
<keyword evidence="15" id="KW-1185">Reference proteome</keyword>
<comment type="activity regulation">
    <text evidence="11">Ubiquitination of histone H2B to form H2BK123ub1 is required for efficient DOT1 methyltransferase activity on histone H3.</text>
</comment>
<dbReference type="EC" id="2.1.1.360" evidence="2 11"/>
<evidence type="ECO:0000256" key="12">
    <source>
        <dbReference type="SAM" id="MobiDB-lite"/>
    </source>
</evidence>
<dbReference type="InterPro" id="IPR030445">
    <property type="entry name" value="H3-K79_meTrfase"/>
</dbReference>
<dbReference type="Proteomes" id="UP000800097">
    <property type="component" value="Unassembled WGS sequence"/>
</dbReference>
<evidence type="ECO:0000256" key="6">
    <source>
        <dbReference type="ARBA" id="ARBA00022691"/>
    </source>
</evidence>
<comment type="catalytic activity">
    <reaction evidence="10 11">
        <text>L-lysyl(79)-[histone H3] + 3 S-adenosyl-L-methionine = N(6),N(6),N(6)-trimethyl-L-lysyl(79)-[histone H3] + 3 S-adenosyl-L-homocysteine + 3 H(+)</text>
        <dbReference type="Rhea" id="RHEA:60328"/>
        <dbReference type="Rhea" id="RHEA-COMP:15549"/>
        <dbReference type="Rhea" id="RHEA-COMP:15552"/>
        <dbReference type="ChEBI" id="CHEBI:15378"/>
        <dbReference type="ChEBI" id="CHEBI:29969"/>
        <dbReference type="ChEBI" id="CHEBI:57856"/>
        <dbReference type="ChEBI" id="CHEBI:59789"/>
        <dbReference type="ChEBI" id="CHEBI:61961"/>
        <dbReference type="EC" id="2.1.1.360"/>
    </reaction>
</comment>
<keyword evidence="6 11" id="KW-0949">S-adenosyl-L-methionine</keyword>
<evidence type="ECO:0000256" key="8">
    <source>
        <dbReference type="ARBA" id="ARBA00023242"/>
    </source>
</evidence>
<dbReference type="PROSITE" id="PS51569">
    <property type="entry name" value="DOT1"/>
    <property type="match status" value="1"/>
</dbReference>
<feature type="compositionally biased region" description="Basic residues" evidence="12">
    <location>
        <begin position="82"/>
        <end position="95"/>
    </location>
</feature>
<dbReference type="Gene3D" id="1.10.260.170">
    <property type="match status" value="1"/>
</dbReference>
<dbReference type="PANTHER" id="PTHR21451:SF0">
    <property type="entry name" value="HISTONE-LYSINE N-METHYLTRANSFERASE, H3 LYSINE-79 SPECIFIC"/>
    <property type="match status" value="1"/>
</dbReference>
<feature type="domain" description="DOT1" evidence="13">
    <location>
        <begin position="223"/>
        <end position="529"/>
    </location>
</feature>
<comment type="miscellaneous">
    <text evidence="11">In contrast to other lysine histone methyltransferases, it does not contain a SET domain, suggesting the existence of another mechanism for methylation of lysine residues of histones.</text>
</comment>
<dbReference type="GO" id="GO:0005634">
    <property type="term" value="C:nucleus"/>
    <property type="evidence" value="ECO:0007669"/>
    <property type="project" value="UniProtKB-SubCell"/>
</dbReference>
<feature type="compositionally biased region" description="Acidic residues" evidence="12">
    <location>
        <begin position="105"/>
        <end position="115"/>
    </location>
</feature>
<dbReference type="OrthoDB" id="443402at2759"/>
<dbReference type="GO" id="GO:0140956">
    <property type="term" value="F:histone H3K79 trimethyltransferase activity"/>
    <property type="evidence" value="ECO:0007669"/>
    <property type="project" value="UniProtKB-EC"/>
</dbReference>
<protein>
    <recommendedName>
        <fullName evidence="3 11">Histone-lysine N-methyltransferase, H3 lysine-79 specific</fullName>
        <ecNumber evidence="2 11">2.1.1.360</ecNumber>
    </recommendedName>
    <alternativeName>
        <fullName evidence="9 11">Histone H3-K79 methyltransferase</fullName>
    </alternativeName>
</protein>
<evidence type="ECO:0000256" key="1">
    <source>
        <dbReference type="ARBA" id="ARBA00004123"/>
    </source>
</evidence>
<keyword evidence="5 11" id="KW-0808">Transferase</keyword>
<name>A0A6A6JK21_WESOR</name>
<dbReference type="GO" id="GO:0032259">
    <property type="term" value="P:methylation"/>
    <property type="evidence" value="ECO:0007669"/>
    <property type="project" value="UniProtKB-KW"/>
</dbReference>
<comment type="function">
    <text evidence="11">Histone methyltransferase that specifically trimethylates histone H3 to form H3K79me3. This methylation is required for telomere silencing and for the pachytene checkpoint during the meiotic cell cycle by allowing the recruitment of RAD9 to double strand breaks. Nucleosomes are preferred as substrate compared to free histone.</text>
</comment>
<feature type="region of interest" description="Disordered" evidence="12">
    <location>
        <begin position="1"/>
        <end position="139"/>
    </location>
</feature>
<dbReference type="CDD" id="cd02440">
    <property type="entry name" value="AdoMet_MTases"/>
    <property type="match status" value="1"/>
</dbReference>
<evidence type="ECO:0000256" key="10">
    <source>
        <dbReference type="ARBA" id="ARBA00047770"/>
    </source>
</evidence>
<evidence type="ECO:0000256" key="3">
    <source>
        <dbReference type="ARBA" id="ARBA00020987"/>
    </source>
</evidence>
<dbReference type="GO" id="GO:0006281">
    <property type="term" value="P:DNA repair"/>
    <property type="evidence" value="ECO:0007669"/>
    <property type="project" value="TreeGrafter"/>
</dbReference>
<dbReference type="AlphaFoldDB" id="A0A6A6JK21"/>
<dbReference type="GO" id="GO:0000077">
    <property type="term" value="P:DNA damage checkpoint signaling"/>
    <property type="evidence" value="ECO:0007669"/>
    <property type="project" value="TreeGrafter"/>
</dbReference>
<reference evidence="14" key="1">
    <citation type="journal article" date="2020" name="Stud. Mycol.">
        <title>101 Dothideomycetes genomes: a test case for predicting lifestyles and emergence of pathogens.</title>
        <authorList>
            <person name="Haridas S."/>
            <person name="Albert R."/>
            <person name="Binder M."/>
            <person name="Bloem J."/>
            <person name="Labutti K."/>
            <person name="Salamov A."/>
            <person name="Andreopoulos B."/>
            <person name="Baker S."/>
            <person name="Barry K."/>
            <person name="Bills G."/>
            <person name="Bluhm B."/>
            <person name="Cannon C."/>
            <person name="Castanera R."/>
            <person name="Culley D."/>
            <person name="Daum C."/>
            <person name="Ezra D."/>
            <person name="Gonzalez J."/>
            <person name="Henrissat B."/>
            <person name="Kuo A."/>
            <person name="Liang C."/>
            <person name="Lipzen A."/>
            <person name="Lutzoni F."/>
            <person name="Magnuson J."/>
            <person name="Mondo S."/>
            <person name="Nolan M."/>
            <person name="Ohm R."/>
            <person name="Pangilinan J."/>
            <person name="Park H.-J."/>
            <person name="Ramirez L."/>
            <person name="Alfaro M."/>
            <person name="Sun H."/>
            <person name="Tritt A."/>
            <person name="Yoshinaga Y."/>
            <person name="Zwiers L.-H."/>
            <person name="Turgeon B."/>
            <person name="Goodwin S."/>
            <person name="Spatafora J."/>
            <person name="Crous P."/>
            <person name="Grigoriev I."/>
        </authorList>
    </citation>
    <scope>NUCLEOTIDE SEQUENCE</scope>
    <source>
        <strain evidence="14">CBS 379.55</strain>
    </source>
</reference>
<dbReference type="GeneID" id="54549555"/>
<evidence type="ECO:0000256" key="4">
    <source>
        <dbReference type="ARBA" id="ARBA00022603"/>
    </source>
</evidence>
<evidence type="ECO:0000259" key="13">
    <source>
        <dbReference type="PROSITE" id="PS51569"/>
    </source>
</evidence>
<feature type="compositionally biased region" description="Polar residues" evidence="12">
    <location>
        <begin position="31"/>
        <end position="43"/>
    </location>
</feature>